<evidence type="ECO:0000256" key="1">
    <source>
        <dbReference type="SAM" id="Phobius"/>
    </source>
</evidence>
<dbReference type="SUPFAM" id="SSF48452">
    <property type="entry name" value="TPR-like"/>
    <property type="match status" value="1"/>
</dbReference>
<gene>
    <name evidence="2" type="ORF">SAMN05421640_3391</name>
</gene>
<dbReference type="Gene3D" id="1.25.40.10">
    <property type="entry name" value="Tetratricopeptide repeat domain"/>
    <property type="match status" value="1"/>
</dbReference>
<keyword evidence="1" id="KW-0812">Transmembrane</keyword>
<keyword evidence="3" id="KW-1185">Reference proteome</keyword>
<sequence>MNSKVKTKYNYELIEDYLNGILDSKTMSEVKHLLETDEVARGIAQGILNMKERFDADESQMDDYLSQTLEKKQKLINDYSSQRSSLRIIKIAAAVLVLAVSTFAIYQLTQPTLNDVLAYELSQPYEMFITSRDGEGSLDHALVTYNNGNYAEVFNYIQNTHTAQSSFLKGLSYLYLEEYESAITELQSVANSDSRFEEQARWYLAIAYLQTDEPEKAKAILAQIKGNPNHYKAERAVEILDLLK</sequence>
<dbReference type="Proteomes" id="UP000198393">
    <property type="component" value="Unassembled WGS sequence"/>
</dbReference>
<name>A0A239LPX2_EKHLU</name>
<dbReference type="InterPro" id="IPR011990">
    <property type="entry name" value="TPR-like_helical_dom_sf"/>
</dbReference>
<feature type="transmembrane region" description="Helical" evidence="1">
    <location>
        <begin position="88"/>
        <end position="108"/>
    </location>
</feature>
<dbReference type="AlphaFoldDB" id="A0A239LPX2"/>
<dbReference type="InterPro" id="IPR019734">
    <property type="entry name" value="TPR_rpt"/>
</dbReference>
<reference evidence="2 3" key="1">
    <citation type="submission" date="2017-06" db="EMBL/GenBank/DDBJ databases">
        <authorList>
            <person name="Kim H.J."/>
            <person name="Triplett B.A."/>
        </authorList>
    </citation>
    <scope>NUCLEOTIDE SEQUENCE [LARGE SCALE GENOMIC DNA]</scope>
    <source>
        <strain evidence="2 3">DSM 19307</strain>
    </source>
</reference>
<keyword evidence="1" id="KW-0472">Membrane</keyword>
<keyword evidence="1" id="KW-1133">Transmembrane helix</keyword>
<organism evidence="2 3">
    <name type="scientific">Ekhidna lutea</name>
    <dbReference type="NCBI Taxonomy" id="447679"/>
    <lineage>
        <taxon>Bacteria</taxon>
        <taxon>Pseudomonadati</taxon>
        <taxon>Bacteroidota</taxon>
        <taxon>Cytophagia</taxon>
        <taxon>Cytophagales</taxon>
        <taxon>Reichenbachiellaceae</taxon>
        <taxon>Ekhidna</taxon>
    </lineage>
</organism>
<dbReference type="Pfam" id="PF13174">
    <property type="entry name" value="TPR_6"/>
    <property type="match status" value="1"/>
</dbReference>
<evidence type="ECO:0000313" key="2">
    <source>
        <dbReference type="EMBL" id="SNT31729.1"/>
    </source>
</evidence>
<dbReference type="EMBL" id="FZPD01000005">
    <property type="protein sequence ID" value="SNT31729.1"/>
    <property type="molecule type" value="Genomic_DNA"/>
</dbReference>
<proteinExistence type="predicted"/>
<evidence type="ECO:0000313" key="3">
    <source>
        <dbReference type="Proteomes" id="UP000198393"/>
    </source>
</evidence>
<accession>A0A239LPX2</accession>
<protein>
    <recommendedName>
        <fullName evidence="4">Tetratricopeptide repeat-containing protein</fullName>
    </recommendedName>
</protein>
<evidence type="ECO:0008006" key="4">
    <source>
        <dbReference type="Google" id="ProtNLM"/>
    </source>
</evidence>